<gene>
    <name evidence="2" type="ORF">Ae201684_017024</name>
</gene>
<evidence type="ECO:0000313" key="2">
    <source>
        <dbReference type="EMBL" id="KAF0724262.1"/>
    </source>
</evidence>
<keyword evidence="3" id="KW-1185">Reference proteome</keyword>
<dbReference type="VEuPathDB" id="FungiDB:AeMF1_019328"/>
<dbReference type="Proteomes" id="UP000481153">
    <property type="component" value="Unassembled WGS sequence"/>
</dbReference>
<accession>A0A6G0WA80</accession>
<name>A0A6G0WA80_9STRA</name>
<dbReference type="EMBL" id="VJMJ01000274">
    <property type="protein sequence ID" value="KAF0724262.1"/>
    <property type="molecule type" value="Genomic_DNA"/>
</dbReference>
<comment type="caution">
    <text evidence="2">The sequence shown here is derived from an EMBL/GenBank/DDBJ whole genome shotgun (WGS) entry which is preliminary data.</text>
</comment>
<feature type="compositionally biased region" description="Polar residues" evidence="1">
    <location>
        <begin position="115"/>
        <end position="127"/>
    </location>
</feature>
<protein>
    <submittedName>
        <fullName evidence="2">Uncharacterized protein</fullName>
    </submittedName>
</protein>
<evidence type="ECO:0000313" key="3">
    <source>
        <dbReference type="Proteomes" id="UP000481153"/>
    </source>
</evidence>
<feature type="region of interest" description="Disordered" evidence="1">
    <location>
        <begin position="102"/>
        <end position="127"/>
    </location>
</feature>
<sequence length="127" mass="14777">MGNNAKGYPPYRQIDRRDLSTKQSRLYTDWKFLMRELEIHYQQQSVKSIKTIKSPEEVASSFETSVSCLDSIKTATATKRQRRFSQLTVLTVVKLLRQSKGPSFTRPFAKRKRTQSNANSEMEAQRK</sequence>
<evidence type="ECO:0000256" key="1">
    <source>
        <dbReference type="SAM" id="MobiDB-lite"/>
    </source>
</evidence>
<organism evidence="2 3">
    <name type="scientific">Aphanomyces euteiches</name>
    <dbReference type="NCBI Taxonomy" id="100861"/>
    <lineage>
        <taxon>Eukaryota</taxon>
        <taxon>Sar</taxon>
        <taxon>Stramenopiles</taxon>
        <taxon>Oomycota</taxon>
        <taxon>Saprolegniomycetes</taxon>
        <taxon>Saprolegniales</taxon>
        <taxon>Verrucalvaceae</taxon>
        <taxon>Aphanomyces</taxon>
    </lineage>
</organism>
<reference evidence="2 3" key="1">
    <citation type="submission" date="2019-07" db="EMBL/GenBank/DDBJ databases">
        <title>Genomics analysis of Aphanomyces spp. identifies a new class of oomycete effector associated with host adaptation.</title>
        <authorList>
            <person name="Gaulin E."/>
        </authorList>
    </citation>
    <scope>NUCLEOTIDE SEQUENCE [LARGE SCALE GENOMIC DNA]</scope>
    <source>
        <strain evidence="2 3">ATCC 201684</strain>
    </source>
</reference>
<proteinExistence type="predicted"/>
<dbReference type="AlphaFoldDB" id="A0A6G0WA80"/>